<dbReference type="SUPFAM" id="SSF51556">
    <property type="entry name" value="Metallo-dependent hydrolases"/>
    <property type="match status" value="1"/>
</dbReference>
<organism evidence="3 4">
    <name type="scientific">Burkholderia aenigmatica</name>
    <dbReference type="NCBI Taxonomy" id="2015348"/>
    <lineage>
        <taxon>Bacteria</taxon>
        <taxon>Pseudomonadati</taxon>
        <taxon>Pseudomonadota</taxon>
        <taxon>Betaproteobacteria</taxon>
        <taxon>Burkholderiales</taxon>
        <taxon>Burkholderiaceae</taxon>
        <taxon>Burkholderia</taxon>
        <taxon>Burkholderia cepacia complex</taxon>
    </lineage>
</organism>
<dbReference type="CDD" id="cd01300">
    <property type="entry name" value="YtcJ_like"/>
    <property type="match status" value="1"/>
</dbReference>
<dbReference type="InterPro" id="IPR032466">
    <property type="entry name" value="Metal_Hydrolase"/>
</dbReference>
<dbReference type="InterPro" id="IPR013108">
    <property type="entry name" value="Amidohydro_3"/>
</dbReference>
<evidence type="ECO:0000256" key="1">
    <source>
        <dbReference type="SAM" id="MobiDB-lite"/>
    </source>
</evidence>
<dbReference type="PANTHER" id="PTHR22642">
    <property type="entry name" value="IMIDAZOLONEPROPIONASE"/>
    <property type="match status" value="1"/>
</dbReference>
<feature type="domain" description="Amidohydrolase 3" evidence="2">
    <location>
        <begin position="61"/>
        <end position="560"/>
    </location>
</feature>
<reference evidence="3 4" key="1">
    <citation type="submission" date="2020-04" db="EMBL/GenBank/DDBJ databases">
        <authorList>
            <person name="Depoorter E."/>
        </authorList>
    </citation>
    <scope>NUCLEOTIDE SEQUENCE [LARGE SCALE GENOMIC DNA]</scope>
    <source>
        <strain evidence="3 4">BCC0217</strain>
    </source>
</reference>
<evidence type="ECO:0000313" key="4">
    <source>
        <dbReference type="Proteomes" id="UP000494301"/>
    </source>
</evidence>
<dbReference type="Gene3D" id="2.30.40.10">
    <property type="entry name" value="Urease, subunit C, domain 1"/>
    <property type="match status" value="1"/>
</dbReference>
<gene>
    <name evidence="3" type="ORF">BLA3211_01572</name>
</gene>
<feature type="region of interest" description="Disordered" evidence="1">
    <location>
        <begin position="566"/>
        <end position="596"/>
    </location>
</feature>
<dbReference type="PANTHER" id="PTHR22642:SF20">
    <property type="entry name" value="AMIDOHYDROLASE 3 DOMAIN-CONTAINING PROTEIN"/>
    <property type="match status" value="1"/>
</dbReference>
<dbReference type="EMBL" id="CABWIL020000005">
    <property type="protein sequence ID" value="CAB3962186.1"/>
    <property type="molecule type" value="Genomic_DNA"/>
</dbReference>
<accession>A0A6J5IPG5</accession>
<protein>
    <submittedName>
        <fullName evidence="3">Putative amidohydrolase</fullName>
    </submittedName>
</protein>
<dbReference type="AlphaFoldDB" id="A0A6J5IPG5"/>
<sequence length="596" mass="66319">MNEIQRSGAIPAFADVVFRNAKVYTVDPHKPWAEAIAVHGDRIAYVGDELTALTLRGPNTKIVDVGGRLILPGFVESHWHFSTTAFAFQASVNYEDPNKVIKALREYVESHPDEKCITGMGWIQATIPAGMLRKETLDAVCADRPVCLLSTDFHTMWVNSKALEIAQIDADTPPVEEGASWFEKDAATGEPTGVVIDGGAYALLMGRLTDAGYLPKGIDLYLRSISVWQEKLAAAGITTVFDAGFLDPGGDQTLLYETLQTLERDDNLRLRVVGSFCALGPTHDPVETLLEYREKYNSPLVRAQTLKLFLDGSEANHTAYLLAPYADRPHTCGEPMMPIADFNRLVLQADKEGVDVMVHCIGDAAVRTALDGFELVNKTNPSRDRRHVITHAFLTHPDDIPRFRRLGVMANTQLQWGVVDLYTELIREHYGTERWSNMYKFRTFVEEGVTVSIGMDGLVCQCRCQHRPVEHIESGYTRQLAGEADAPVLPDINERLSIPQLIAAYTINGAYQLRLEHEVGSLTAGKRADLIVLEDNLFEVRKHDIGRINVAFTMMNGVVTHAQGSLQKQIRPLDRTESRPDNSSIEGRTFVPSHLR</sequence>
<evidence type="ECO:0000313" key="3">
    <source>
        <dbReference type="EMBL" id="CAB3962186.1"/>
    </source>
</evidence>
<name>A0A6J5IPG5_9BURK</name>
<dbReference type="Gene3D" id="3.20.20.140">
    <property type="entry name" value="Metal-dependent hydrolases"/>
    <property type="match status" value="1"/>
</dbReference>
<dbReference type="SUPFAM" id="SSF51338">
    <property type="entry name" value="Composite domain of metallo-dependent hydrolases"/>
    <property type="match status" value="1"/>
</dbReference>
<dbReference type="InterPro" id="IPR033932">
    <property type="entry name" value="YtcJ-like"/>
</dbReference>
<feature type="compositionally biased region" description="Basic and acidic residues" evidence="1">
    <location>
        <begin position="571"/>
        <end position="580"/>
    </location>
</feature>
<dbReference type="Proteomes" id="UP000494301">
    <property type="component" value="Unassembled WGS sequence"/>
</dbReference>
<evidence type="ECO:0000259" key="2">
    <source>
        <dbReference type="Pfam" id="PF07969"/>
    </source>
</evidence>
<dbReference type="Pfam" id="PF07969">
    <property type="entry name" value="Amidohydro_3"/>
    <property type="match status" value="1"/>
</dbReference>
<dbReference type="Gene3D" id="3.10.310.70">
    <property type="match status" value="1"/>
</dbReference>
<dbReference type="GO" id="GO:0016810">
    <property type="term" value="F:hydrolase activity, acting on carbon-nitrogen (but not peptide) bonds"/>
    <property type="evidence" value="ECO:0007669"/>
    <property type="project" value="InterPro"/>
</dbReference>
<keyword evidence="3" id="KW-0378">Hydrolase</keyword>
<dbReference type="RefSeq" id="WP_175220797.1">
    <property type="nucleotide sequence ID" value="NZ_CABWIL020000005.1"/>
</dbReference>
<proteinExistence type="predicted"/>
<dbReference type="InterPro" id="IPR011059">
    <property type="entry name" value="Metal-dep_hydrolase_composite"/>
</dbReference>